<dbReference type="NCBIfam" id="NF038024">
    <property type="entry name" value="CRR6_slr1097"/>
    <property type="match status" value="1"/>
</dbReference>
<evidence type="ECO:0000313" key="1">
    <source>
        <dbReference type="EMBL" id="MEK0188087.1"/>
    </source>
</evidence>
<dbReference type="EMBL" id="JBBLXS010000512">
    <property type="protein sequence ID" value="MEK0188087.1"/>
    <property type="molecule type" value="Genomic_DNA"/>
</dbReference>
<dbReference type="InterPro" id="IPR014946">
    <property type="entry name" value="CRR6"/>
</dbReference>
<accession>A0ABU8YUT3</accession>
<organism evidence="1 2">
    <name type="scientific">Microcoleus anatoxicus PTRS2</name>
    <dbReference type="NCBI Taxonomy" id="2705321"/>
    <lineage>
        <taxon>Bacteria</taxon>
        <taxon>Bacillati</taxon>
        <taxon>Cyanobacteriota</taxon>
        <taxon>Cyanophyceae</taxon>
        <taxon>Oscillatoriophycideae</taxon>
        <taxon>Oscillatoriales</taxon>
        <taxon>Microcoleaceae</taxon>
        <taxon>Microcoleus</taxon>
        <taxon>Microcoleus anatoxicus</taxon>
    </lineage>
</organism>
<proteinExistence type="predicted"/>
<dbReference type="Proteomes" id="UP001384579">
    <property type="component" value="Unassembled WGS sequence"/>
</dbReference>
<reference evidence="1 2" key="1">
    <citation type="journal article" date="2020" name="Harmful Algae">
        <title>Molecular and morphological characterization of a novel dihydroanatoxin-a producing Microcoleus species (cyanobacteria) from the Russian River, California, USA.</title>
        <authorList>
            <person name="Conklin K.Y."/>
            <person name="Stancheva R."/>
            <person name="Otten T.G."/>
            <person name="Fadness R."/>
            <person name="Boyer G.L."/>
            <person name="Read B."/>
            <person name="Zhang X."/>
            <person name="Sheath R.G."/>
        </authorList>
    </citation>
    <scope>NUCLEOTIDE SEQUENCE [LARGE SCALE GENOMIC DNA]</scope>
    <source>
        <strain evidence="1 2">PTRS2</strain>
    </source>
</reference>
<dbReference type="RefSeq" id="WP_340520966.1">
    <property type="nucleotide sequence ID" value="NZ_JBBLXS010000512.1"/>
</dbReference>
<dbReference type="PANTHER" id="PTHR35724">
    <property type="entry name" value="PROTEIN CHLORORESPIRATORY REDUCTION 6, CHLOROPLASTIC"/>
    <property type="match status" value="1"/>
</dbReference>
<evidence type="ECO:0000313" key="2">
    <source>
        <dbReference type="Proteomes" id="UP001384579"/>
    </source>
</evidence>
<gene>
    <name evidence="1" type="ORF">WMG39_25080</name>
</gene>
<comment type="caution">
    <text evidence="1">The sequence shown here is derived from an EMBL/GenBank/DDBJ whole genome shotgun (WGS) entry which is preliminary data.</text>
</comment>
<sequence length="161" mass="18839">MSIMIAINAEHINNLDLSPVQTVIDQWLAAGAIAQNEQQLQFEIEYPRADLDPREISEIPEVRLWFIRLDAYYPWLPFLLDWKVGELARYAAMLVPHQFHRTEGIQYNPEALEMFLMHKIFVLTDWLHQQGIPSKSKLISMSQMLGYDLDDAFFDVILPHK</sequence>
<dbReference type="PANTHER" id="PTHR35724:SF1">
    <property type="entry name" value="PROTEIN CHLORORESPIRATORY REDUCTION 6, CHLOROPLASTIC"/>
    <property type="match status" value="1"/>
</dbReference>
<name>A0ABU8YUT3_9CYAN</name>
<protein>
    <submittedName>
        <fullName evidence="1">CRR6 family NdhI maturation factor</fullName>
    </submittedName>
</protein>
<dbReference type="Pfam" id="PF08847">
    <property type="entry name" value="Crr6"/>
    <property type="match status" value="1"/>
</dbReference>
<keyword evidence="2" id="KW-1185">Reference proteome</keyword>